<dbReference type="AlphaFoldDB" id="A0A1L8EGE3"/>
<proteinExistence type="predicted"/>
<dbReference type="SMART" id="SM00700">
    <property type="entry name" value="JHBP"/>
    <property type="match status" value="1"/>
</dbReference>
<dbReference type="Pfam" id="PF06585">
    <property type="entry name" value="JHBP"/>
    <property type="match status" value="1"/>
</dbReference>
<sequence length="308" mass="34640">MRFLLVLAFATVALAGTVLPNHGSSLRPMSQKVDAYVSDLLENEGEIEYVVDHEDGTAEVAPQFILSWQIRRMIRKVQKQMPCGWPQYGIPPLAPLKLREAEISLKKGILETVDKVWKLRVDGLDNFKIQKFKLNMFTSKITFDFLFKNIVASASKYETDTILDAMRQLGLSVEYEGDGTLDFGLKNLRIAGTLKYKLPILWGSIKITSLKTQITLESCTSEITGFMGDGSINRMINRQIENFVEMGINNNQAEISDFIEDNLVPKVNKMLKGNDFWTLIDMIFSSSEGESEDDPIVSNCVAPADPWA</sequence>
<dbReference type="PANTHER" id="PTHR20993:SF0">
    <property type="entry name" value="GH07914P"/>
    <property type="match status" value="1"/>
</dbReference>
<dbReference type="EMBL" id="GFDG01001012">
    <property type="protein sequence ID" value="JAV17787.1"/>
    <property type="molecule type" value="Transcribed_RNA"/>
</dbReference>
<evidence type="ECO:0000313" key="2">
    <source>
        <dbReference type="EMBL" id="JAV17787.1"/>
    </source>
</evidence>
<protein>
    <submittedName>
        <fullName evidence="2">Putative juvenile hormone binding protein in insects</fullName>
    </submittedName>
</protein>
<feature type="signal peptide" evidence="1">
    <location>
        <begin position="1"/>
        <end position="15"/>
    </location>
</feature>
<evidence type="ECO:0000256" key="1">
    <source>
        <dbReference type="SAM" id="SignalP"/>
    </source>
</evidence>
<keyword evidence="1" id="KW-0732">Signal</keyword>
<dbReference type="InterPro" id="IPR010562">
    <property type="entry name" value="Haemolymph_juvenile_hormone-bd"/>
</dbReference>
<organism evidence="2">
    <name type="scientific">Haematobia irritans</name>
    <name type="common">Horn fly</name>
    <name type="synonym">Conops irritans</name>
    <dbReference type="NCBI Taxonomy" id="7368"/>
    <lineage>
        <taxon>Eukaryota</taxon>
        <taxon>Metazoa</taxon>
        <taxon>Ecdysozoa</taxon>
        <taxon>Arthropoda</taxon>
        <taxon>Hexapoda</taxon>
        <taxon>Insecta</taxon>
        <taxon>Pterygota</taxon>
        <taxon>Neoptera</taxon>
        <taxon>Endopterygota</taxon>
        <taxon>Diptera</taxon>
        <taxon>Brachycera</taxon>
        <taxon>Muscomorpha</taxon>
        <taxon>Muscoidea</taxon>
        <taxon>Muscidae</taxon>
        <taxon>Haematobia</taxon>
    </lineage>
</organism>
<dbReference type="Gene3D" id="3.15.10.30">
    <property type="entry name" value="Haemolymph juvenile hormone binding protein"/>
    <property type="match status" value="1"/>
</dbReference>
<accession>A0A1L8EGE3</accession>
<reference evidence="2" key="1">
    <citation type="submission" date="2017-01" db="EMBL/GenBank/DDBJ databases">
        <title>An insight into the sialome and mialome of the horn fly, Haematobia irritans.</title>
        <authorList>
            <person name="Breijo M."/>
            <person name="Boiani M."/>
            <person name="Ures X."/>
            <person name="Rocha S."/>
            <person name="Sequeira M."/>
            <person name="Ribeiro J.M."/>
        </authorList>
    </citation>
    <scope>NUCLEOTIDE SEQUENCE</scope>
</reference>
<feature type="chain" id="PRO_5012905562" evidence="1">
    <location>
        <begin position="16"/>
        <end position="308"/>
    </location>
</feature>
<dbReference type="PANTHER" id="PTHR20993">
    <property type="entry name" value="GH07914P"/>
    <property type="match status" value="1"/>
</dbReference>
<dbReference type="InterPro" id="IPR038606">
    <property type="entry name" value="To_sf"/>
</dbReference>
<name>A0A1L8EGE3_HAEIR</name>